<dbReference type="InterPro" id="IPR036291">
    <property type="entry name" value="NAD(P)-bd_dom_sf"/>
</dbReference>
<dbReference type="OrthoDB" id="9801056at2"/>
<sequence length="313" mass="34068">MRALVLGANGFIGSNLVQYLTEQGVQVRVLTRKGLTQANSSVETVIGDLVGDDIDYPALLSCCDVIFNCAGEIHNEQLMHRLHVDATAKFLDAVAVASAQGQSIRWVQLSSVGAYGPSRAKNRVVTEDMPTNPVGTYEITKTLADALITTREMPESFSFSILRPSNVFGPTMSNNSLRQLGQMVKKRRFFFIGFSPATATYIHVDDVVWALYRCATDPRAKGQIFNLSNDCMMPELIAGMARAQGVATPRLVVPEFMVRVAVALVSPLTRGRITQKRVDALVSHTTYSAKKAADLLDFAPGKPVPESIGELFG</sequence>
<protein>
    <recommendedName>
        <fullName evidence="1">NAD-dependent epimerase/dehydratase domain-containing protein</fullName>
    </recommendedName>
</protein>
<dbReference type="Pfam" id="PF01370">
    <property type="entry name" value="Epimerase"/>
    <property type="match status" value="1"/>
</dbReference>
<dbReference type="AlphaFoldDB" id="A0A0A1Z616"/>
<dbReference type="Proteomes" id="UP000030060">
    <property type="component" value="Unassembled WGS sequence"/>
</dbReference>
<organism evidence="2 3">
    <name type="scientific">Pseudomonas fluorescens LMG 5329</name>
    <dbReference type="NCBI Taxonomy" id="1324332"/>
    <lineage>
        <taxon>Bacteria</taxon>
        <taxon>Pseudomonadati</taxon>
        <taxon>Pseudomonadota</taxon>
        <taxon>Gammaproteobacteria</taxon>
        <taxon>Pseudomonadales</taxon>
        <taxon>Pseudomonadaceae</taxon>
        <taxon>Pseudomonas</taxon>
    </lineage>
</organism>
<proteinExistence type="predicted"/>
<reference evidence="2 3" key="1">
    <citation type="journal article" date="2013" name="Genome Announc.">
        <title>Draft Genome Sequence of Pseudomonas fluorescens LMG 5329, a White Line-Inducing Principle-Producing Bioindicator for the Mushroom Pathogen Pseudomonas tolaasii.</title>
        <authorList>
            <person name="Ghequire M.G."/>
            <person name="Rokni-Zadeh H."/>
            <person name="Zarrineh P."/>
            <person name="De Mot R."/>
        </authorList>
    </citation>
    <scope>NUCLEOTIDE SEQUENCE [LARGE SCALE GENOMIC DNA]</scope>
    <source>
        <strain evidence="2 3">LMG 5329</strain>
    </source>
</reference>
<dbReference type="InterPro" id="IPR050177">
    <property type="entry name" value="Lipid_A_modif_metabolic_enz"/>
</dbReference>
<dbReference type="SUPFAM" id="SSF51735">
    <property type="entry name" value="NAD(P)-binding Rossmann-fold domains"/>
    <property type="match status" value="1"/>
</dbReference>
<dbReference type="Gene3D" id="3.40.50.720">
    <property type="entry name" value="NAD(P)-binding Rossmann-like Domain"/>
    <property type="match status" value="1"/>
</dbReference>
<evidence type="ECO:0000259" key="1">
    <source>
        <dbReference type="Pfam" id="PF01370"/>
    </source>
</evidence>
<name>A0A0A1Z616_PSEFL</name>
<accession>A0A0A1Z616</accession>
<dbReference type="InterPro" id="IPR001509">
    <property type="entry name" value="Epimerase_deHydtase"/>
</dbReference>
<dbReference type="EMBL" id="ASGY01000059">
    <property type="protein sequence ID" value="KGE68481.1"/>
    <property type="molecule type" value="Genomic_DNA"/>
</dbReference>
<dbReference type="RefSeq" id="WP_038844498.1">
    <property type="nucleotide sequence ID" value="NZ_ASGY01000059.1"/>
</dbReference>
<comment type="caution">
    <text evidence="2">The sequence shown here is derived from an EMBL/GenBank/DDBJ whole genome shotgun (WGS) entry which is preliminary data.</text>
</comment>
<feature type="domain" description="NAD-dependent epimerase/dehydratase" evidence="1">
    <location>
        <begin position="3"/>
        <end position="227"/>
    </location>
</feature>
<evidence type="ECO:0000313" key="3">
    <source>
        <dbReference type="Proteomes" id="UP000030060"/>
    </source>
</evidence>
<gene>
    <name evidence="2" type="ORF">K814_0107955</name>
</gene>
<evidence type="ECO:0000313" key="2">
    <source>
        <dbReference type="EMBL" id="KGE68481.1"/>
    </source>
</evidence>
<dbReference type="PANTHER" id="PTHR43245">
    <property type="entry name" value="BIFUNCTIONAL POLYMYXIN RESISTANCE PROTEIN ARNA"/>
    <property type="match status" value="1"/>
</dbReference>